<accession>A0ABR1CH40</accession>
<keyword evidence="1" id="KW-0175">Coiled coil</keyword>
<feature type="coiled-coil region" evidence="1">
    <location>
        <begin position="190"/>
        <end position="260"/>
    </location>
</feature>
<feature type="compositionally biased region" description="Low complexity" evidence="2">
    <location>
        <begin position="505"/>
        <end position="514"/>
    </location>
</feature>
<keyword evidence="4" id="KW-1185">Reference proteome</keyword>
<feature type="compositionally biased region" description="Polar residues" evidence="2">
    <location>
        <begin position="310"/>
        <end position="322"/>
    </location>
</feature>
<evidence type="ECO:0000313" key="3">
    <source>
        <dbReference type="EMBL" id="KAK6737206.1"/>
    </source>
</evidence>
<feature type="region of interest" description="Disordered" evidence="2">
    <location>
        <begin position="303"/>
        <end position="335"/>
    </location>
</feature>
<gene>
    <name evidence="3" type="primary">Necator_chrII.g7522</name>
    <name evidence="3" type="ORF">RB195_019728</name>
</gene>
<name>A0ABR1CH40_NECAM</name>
<dbReference type="EMBL" id="JAVFWL010000002">
    <property type="protein sequence ID" value="KAK6737206.1"/>
    <property type="molecule type" value="Genomic_DNA"/>
</dbReference>
<feature type="coiled-coil region" evidence="1">
    <location>
        <begin position="75"/>
        <end position="148"/>
    </location>
</feature>
<evidence type="ECO:0000256" key="1">
    <source>
        <dbReference type="SAM" id="Coils"/>
    </source>
</evidence>
<evidence type="ECO:0000313" key="4">
    <source>
        <dbReference type="Proteomes" id="UP001303046"/>
    </source>
</evidence>
<feature type="region of interest" description="Disordered" evidence="2">
    <location>
        <begin position="444"/>
        <end position="556"/>
    </location>
</feature>
<feature type="compositionally biased region" description="Polar residues" evidence="2">
    <location>
        <begin position="540"/>
        <end position="550"/>
    </location>
</feature>
<evidence type="ECO:0000256" key="2">
    <source>
        <dbReference type="SAM" id="MobiDB-lite"/>
    </source>
</evidence>
<reference evidence="3 4" key="1">
    <citation type="submission" date="2023-08" db="EMBL/GenBank/DDBJ databases">
        <title>A Necator americanus chromosomal reference genome.</title>
        <authorList>
            <person name="Ilik V."/>
            <person name="Petrzelkova K.J."/>
            <person name="Pardy F."/>
            <person name="Fuh T."/>
            <person name="Niatou-Singa F.S."/>
            <person name="Gouil Q."/>
            <person name="Baker L."/>
            <person name="Ritchie M.E."/>
            <person name="Jex A.R."/>
            <person name="Gazzola D."/>
            <person name="Li H."/>
            <person name="Toshio Fujiwara R."/>
            <person name="Zhan B."/>
            <person name="Aroian R.V."/>
            <person name="Pafco B."/>
            <person name="Schwarz E.M."/>
        </authorList>
    </citation>
    <scope>NUCLEOTIDE SEQUENCE [LARGE SCALE GENOMIC DNA]</scope>
    <source>
        <strain evidence="3 4">Aroian</strain>
        <tissue evidence="3">Whole animal</tissue>
    </source>
</reference>
<protein>
    <submittedName>
        <fullName evidence="3">Uncharacterized protein</fullName>
    </submittedName>
</protein>
<feature type="region of interest" description="Disordered" evidence="2">
    <location>
        <begin position="347"/>
        <end position="415"/>
    </location>
</feature>
<sequence>MELPFVYIDQLEQNVDIINVGKFLIQARRILASGAVSDEMKKNIFEISMDCIRNVNQYYNAKEKETQLTKRDAELDEMLHQMERELAVKERINNELSSSIEEKKLKVRISQMAIERSRERTRDLLRQRKELEEENKKLTEQLERDSAAWARSLQIACEQKDRLKALMDLSPRLARQNNERDAVCALTNRLEELLGQKSNLQKDEERLKKELELQTATPLRVYMVNFAKVTLRTMEMQEKLREARKIYDQLKAEEAERRQKFGASDYDVFDASFMSLDLSMRKMHGNLQKTELPRNILPSVLEATEDESGSAETATTDCSRSSPLAEPPRTSSQDIIMARTTAVKKYVEQQSESVSGGLAVERDDTDSGEMTRDEDERMSVCDQERTLPSSGVDVEISSASGTEGGIRTEDANMDDTVEEEITQNQVGGDDDFSDEDAAMNVTVEDCENNGTTEENDLDENQRNEGHSSPRRPTPLEQKAWFPQDLISNETVRSPPSQDTSCSKKLQGSQESELSSQKHHQASLLLRTPLRRKAPTHNQDKSLSGTPAQSQRSEHSQENVGFFNSLLNRECSPVHEGVPFSFSGNETDKDDFDPTAALNISTHSNDPGADFLSLIESANEKRVNERQVNSSANEFSFSLFGGAADGAASSGSDGEFAFDFGNPSQTDDGNGDITFQFNFGAPSDEQTTGNDEAFSFFRF</sequence>
<organism evidence="3 4">
    <name type="scientific">Necator americanus</name>
    <name type="common">Human hookworm</name>
    <dbReference type="NCBI Taxonomy" id="51031"/>
    <lineage>
        <taxon>Eukaryota</taxon>
        <taxon>Metazoa</taxon>
        <taxon>Ecdysozoa</taxon>
        <taxon>Nematoda</taxon>
        <taxon>Chromadorea</taxon>
        <taxon>Rhabditida</taxon>
        <taxon>Rhabditina</taxon>
        <taxon>Rhabditomorpha</taxon>
        <taxon>Strongyloidea</taxon>
        <taxon>Ancylostomatidae</taxon>
        <taxon>Bunostominae</taxon>
        <taxon>Necator</taxon>
    </lineage>
</organism>
<feature type="compositionally biased region" description="Basic and acidic residues" evidence="2">
    <location>
        <begin position="369"/>
        <end position="385"/>
    </location>
</feature>
<comment type="caution">
    <text evidence="3">The sequence shown here is derived from an EMBL/GenBank/DDBJ whole genome shotgun (WGS) entry which is preliminary data.</text>
</comment>
<dbReference type="Proteomes" id="UP001303046">
    <property type="component" value="Unassembled WGS sequence"/>
</dbReference>
<proteinExistence type="predicted"/>
<feature type="compositionally biased region" description="Polar residues" evidence="2">
    <location>
        <begin position="485"/>
        <end position="503"/>
    </location>
</feature>